<name>A0A4D6DYH1_9CAUD</name>
<keyword evidence="2" id="KW-1185">Reference proteome</keyword>
<proteinExistence type="predicted"/>
<dbReference type="Proteomes" id="UP000297193">
    <property type="component" value="Segment"/>
</dbReference>
<evidence type="ECO:0000313" key="2">
    <source>
        <dbReference type="Proteomes" id="UP000297193"/>
    </source>
</evidence>
<sequence length="128" mass="14679">MKVIRNSDNKLMNGRYKTVYTKVAGSDDVIEVEEFQVKALAKGAKWESANQDEYRTIKAKTILCTFVDHRMATKKSFKAGKRYQVEQGRVLGSVAGYVFDEDGDRWTLYREEVGFSAGYSYLFEAKYS</sequence>
<protein>
    <submittedName>
        <fullName evidence="1">Uncharacterized protein</fullName>
    </submittedName>
</protein>
<organism evidence="1 2">
    <name type="scientific">Escherichia phage Jahat_MG145</name>
    <dbReference type="NCBI Taxonomy" id="2562601"/>
    <lineage>
        <taxon>Viruses</taxon>
        <taxon>Duplodnaviria</taxon>
        <taxon>Heunggongvirae</taxon>
        <taxon>Uroviricota</taxon>
        <taxon>Caudoviricetes</taxon>
        <taxon>Drexlerviridae</taxon>
        <taxon>Tempevirinae</taxon>
        <taxon>Jahatvirus</taxon>
        <taxon>Jahatvirus MG145</taxon>
    </lineage>
</organism>
<dbReference type="EMBL" id="MK552105">
    <property type="protein sequence ID" value="QBZ71332.1"/>
    <property type="molecule type" value="Genomic_DNA"/>
</dbReference>
<reference evidence="2" key="1">
    <citation type="submission" date="2019-02" db="EMBL/GenBank/DDBJ databases">
        <authorList>
            <person name="Olsen N.S."/>
            <person name="Kot W."/>
            <person name="Hansen L.H."/>
        </authorList>
    </citation>
    <scope>NUCLEOTIDE SEQUENCE [LARGE SCALE GENOMIC DNA]</scope>
</reference>
<evidence type="ECO:0000313" key="1">
    <source>
        <dbReference type="EMBL" id="QBZ71332.1"/>
    </source>
</evidence>
<accession>A0A4D6DYH1</accession>